<sequence length="102" mass="11286">MIVRELNTALPWYRSLLGDPDLTPMEGVAEWKIADNAWVQVSEELERAGGSNVILQVDDIEAARREVDEKGITTGEIADYGFVRVLDLSDPDGNRVSLVQDA</sequence>
<name>A0A173LFR1_9ACTN</name>
<dbReference type="KEGG" id="dtm:BJL86_0244"/>
<proteinExistence type="predicted"/>
<reference evidence="2 3" key="1">
    <citation type="submission" date="2016-06" db="EMBL/GenBank/DDBJ databases">
        <title>Complete genome sequence of a saline-alkali tolerant type strain Dietzia timorensis ID05-A0528T.</title>
        <authorList>
            <person name="Wu X."/>
        </authorList>
    </citation>
    <scope>NUCLEOTIDE SEQUENCE [LARGE SCALE GENOMIC DNA]</scope>
    <source>
        <strain evidence="2 3">ID05-A0528</strain>
    </source>
</reference>
<keyword evidence="3" id="KW-1185">Reference proteome</keyword>
<evidence type="ECO:0000313" key="3">
    <source>
        <dbReference type="Proteomes" id="UP000186104"/>
    </source>
</evidence>
<dbReference type="InterPro" id="IPR029068">
    <property type="entry name" value="Glyas_Bleomycin-R_OHBP_Dase"/>
</dbReference>
<dbReference type="Gene3D" id="3.10.180.10">
    <property type="entry name" value="2,3-Dihydroxybiphenyl 1,2-Dioxygenase, domain 1"/>
    <property type="match status" value="1"/>
</dbReference>
<dbReference type="AlphaFoldDB" id="A0A173LFR1"/>
<feature type="domain" description="VOC" evidence="1">
    <location>
        <begin position="1"/>
        <end position="101"/>
    </location>
</feature>
<evidence type="ECO:0000313" key="2">
    <source>
        <dbReference type="EMBL" id="ANI91055.1"/>
    </source>
</evidence>
<dbReference type="PROSITE" id="PS51819">
    <property type="entry name" value="VOC"/>
    <property type="match status" value="1"/>
</dbReference>
<dbReference type="InterPro" id="IPR037523">
    <property type="entry name" value="VOC_core"/>
</dbReference>
<dbReference type="EMBL" id="CP015961">
    <property type="protein sequence ID" value="ANI91055.1"/>
    <property type="molecule type" value="Genomic_DNA"/>
</dbReference>
<protein>
    <recommendedName>
        <fullName evidence="1">VOC domain-containing protein</fullName>
    </recommendedName>
</protein>
<accession>A0A173LFR1</accession>
<gene>
    <name evidence="2" type="ORF">BJL86_0244</name>
</gene>
<dbReference type="Proteomes" id="UP000186104">
    <property type="component" value="Chromosome"/>
</dbReference>
<evidence type="ECO:0000259" key="1">
    <source>
        <dbReference type="PROSITE" id="PS51819"/>
    </source>
</evidence>
<organism evidence="2 3">
    <name type="scientific">Dietzia timorensis</name>
    <dbReference type="NCBI Taxonomy" id="499555"/>
    <lineage>
        <taxon>Bacteria</taxon>
        <taxon>Bacillati</taxon>
        <taxon>Actinomycetota</taxon>
        <taxon>Actinomycetes</taxon>
        <taxon>Mycobacteriales</taxon>
        <taxon>Dietziaceae</taxon>
        <taxon>Dietzia</taxon>
    </lineage>
</organism>
<dbReference type="SUPFAM" id="SSF54593">
    <property type="entry name" value="Glyoxalase/Bleomycin resistance protein/Dihydroxybiphenyl dioxygenase"/>
    <property type="match status" value="1"/>
</dbReference>